<evidence type="ECO:0000256" key="1">
    <source>
        <dbReference type="ARBA" id="ARBA00023117"/>
    </source>
</evidence>
<feature type="compositionally biased region" description="Polar residues" evidence="3">
    <location>
        <begin position="1083"/>
        <end position="1093"/>
    </location>
</feature>
<evidence type="ECO:0000313" key="5">
    <source>
        <dbReference type="EMBL" id="KAL0573610.1"/>
    </source>
</evidence>
<dbReference type="InterPro" id="IPR037782">
    <property type="entry name" value="Spt7"/>
</dbReference>
<dbReference type="Gene3D" id="1.20.920.10">
    <property type="entry name" value="Bromodomain-like"/>
    <property type="match status" value="1"/>
</dbReference>
<feature type="compositionally biased region" description="Basic residues" evidence="3">
    <location>
        <begin position="644"/>
        <end position="656"/>
    </location>
</feature>
<comment type="caution">
    <text evidence="5">The sequence shown here is derived from an EMBL/GenBank/DDBJ whole genome shotgun (WGS) entry which is preliminary data.</text>
</comment>
<accession>A0ABR3FET4</accession>
<dbReference type="InterPro" id="IPR009072">
    <property type="entry name" value="Histone-fold"/>
</dbReference>
<dbReference type="EMBL" id="JBAHYK010000483">
    <property type="protein sequence ID" value="KAL0573610.1"/>
    <property type="molecule type" value="Genomic_DNA"/>
</dbReference>
<name>A0ABR3FET4_9AGAR</name>
<dbReference type="Proteomes" id="UP001465976">
    <property type="component" value="Unassembled WGS sequence"/>
</dbReference>
<proteinExistence type="predicted"/>
<evidence type="ECO:0000313" key="6">
    <source>
        <dbReference type="Proteomes" id="UP001465976"/>
    </source>
</evidence>
<feature type="compositionally biased region" description="Pro residues" evidence="3">
    <location>
        <begin position="998"/>
        <end position="1021"/>
    </location>
</feature>
<feature type="compositionally biased region" description="Basic and acidic residues" evidence="3">
    <location>
        <begin position="151"/>
        <end position="160"/>
    </location>
</feature>
<feature type="region of interest" description="Disordered" evidence="3">
    <location>
        <begin position="629"/>
        <end position="656"/>
    </location>
</feature>
<sequence>MNNLLRTLTESQVKSNASNSDLKLLLTTVKEARRQGHDSKLADPFYDSLEGLLLDLRTVSIDNHDAEAFLKPVLKAEAPDYYDVIHTPMDFQTMLKKVKQKQYKSKKEFKDDLDLIWSNCLTYNATPSHPLRKCALRLKKKADKLLQNITDRKERTDPHIPSELSSTTSSAPTKLNGHINGVGHARTYTPSATSSSKASTPPNKSATPLRATATYSSTKPARKDLPFAETPALIRTGEGMAFFRELDSGLEEAWYQDEPSKVELPERLRELAASGYDFSVPALSLSSSTGKERTPSVDKSPVVGDKRKLNGTIEGSRPLKRARVDSFSSSSTLVQPQPSSQSSTTAYGQSPYTSTPSSVASTTLVAGSTAPTSPATVISTPSPYALSLIESDPTSLWWSATHSDSLLANGLPEIPCRSSSPLSFQRKRRRNTSPAPIPLFPGTLPSSSSTSTLPPAPSIPTPGSKRKKRRKRDILVDDDILGEGDAKETDGGEQSNPKSLLALMNSNIRTMKRIRMTHTKFAALGLGKDGNPVGGEDADAAGAGDTGGMMDVDDAGVVAGGVGLDESDKVDDRPWMVKMRETAVHEEDVSENGGSGKKGESSVSVIKTAEPGVGVGGVAGVNFIPPGPTAGNDAAGDASATMHAQRKPKPGKRRRVKPGHVVGGIEMGSQNANACLSWVSGKVLEHVGFQGSSKVALDVMAGVTADYLLNVGRTIKFLSDKFANTMTVEEIVLHTLFESGMSKVQDLDRYVTDDVERYGSRLGDLEKKLVGAYREATAADGDPDLEDSEDELAFGGFADSLGMDYFGLKELGIADELGMSNLTVPRRLLKGKKKQNALNNPAKPNEPPLPYPLPPPLVPLTAAQVPDQIGLLQPYYNQRLTALMPPMVSTQPQPPISAYPSIPLLPGPSLTPNYPHLYMQPPPPPGPSSAQSPAQSQSTTSPQPSQATNPPTPNPQVTSALSAPSLPSASQQPPASAHPYPHPYPAFGAYMAVAIPAPHTPQQPPQPPPTLALPDDPPPPAQVKMGPLGQILKTGASSNPAAKKKAAKAQAAAAKPGPEVKVEPATEQNPASAVEVPPGSAGSIMSNPLTTTPMLGANGSGAPPGPTPSPVGAPEKKKKGPTGVGSGNGRKNKKALEAQSPHKGQGNQGNQGSGQPPPSYPPVVTASA</sequence>
<feature type="compositionally biased region" description="Low complexity" evidence="3">
    <location>
        <begin position="189"/>
        <end position="206"/>
    </location>
</feature>
<evidence type="ECO:0000259" key="4">
    <source>
        <dbReference type="PROSITE" id="PS50014"/>
    </source>
</evidence>
<dbReference type="SUPFAM" id="SSF47370">
    <property type="entry name" value="Bromodomain"/>
    <property type="match status" value="1"/>
</dbReference>
<feature type="region of interest" description="Disordered" evidence="3">
    <location>
        <begin position="411"/>
        <end position="499"/>
    </location>
</feature>
<keyword evidence="1 2" id="KW-0103">Bromodomain</keyword>
<evidence type="ECO:0000256" key="2">
    <source>
        <dbReference type="PROSITE-ProRule" id="PRU00035"/>
    </source>
</evidence>
<dbReference type="SMART" id="SM00297">
    <property type="entry name" value="BROMO"/>
    <property type="match status" value="1"/>
</dbReference>
<protein>
    <submittedName>
        <fullName evidence="5">Transcriptional activator spt7</fullName>
    </submittedName>
</protein>
<feature type="region of interest" description="Disordered" evidence="3">
    <location>
        <begin position="151"/>
        <end position="218"/>
    </location>
</feature>
<gene>
    <name evidence="5" type="primary">SPT7</name>
    <name evidence="5" type="ORF">V5O48_008340</name>
</gene>
<dbReference type="PANTHER" id="PTHR47343:SF1">
    <property type="entry name" value="TRANSCRIPTIONAL ACTIVATOR SPT7"/>
    <property type="match status" value="1"/>
</dbReference>
<dbReference type="Pfam" id="PF00439">
    <property type="entry name" value="Bromodomain"/>
    <property type="match status" value="1"/>
</dbReference>
<dbReference type="PANTHER" id="PTHR47343">
    <property type="entry name" value="TRANSCRIPTIONAL ACTIVATOR SPT7"/>
    <property type="match status" value="1"/>
</dbReference>
<feature type="region of interest" description="Disordered" evidence="3">
    <location>
        <begin position="995"/>
        <end position="1168"/>
    </location>
</feature>
<feature type="compositionally biased region" description="Low complexity" evidence="3">
    <location>
        <begin position="441"/>
        <end position="453"/>
    </location>
</feature>
<feature type="region of interest" description="Disordered" evidence="3">
    <location>
        <begin position="282"/>
        <end position="359"/>
    </location>
</feature>
<feature type="region of interest" description="Disordered" evidence="3">
    <location>
        <begin position="911"/>
        <end position="982"/>
    </location>
</feature>
<dbReference type="PRINTS" id="PR00503">
    <property type="entry name" value="BROMODOMAIN"/>
</dbReference>
<dbReference type="PROSITE" id="PS50014">
    <property type="entry name" value="BROMODOMAIN_2"/>
    <property type="match status" value="1"/>
</dbReference>
<keyword evidence="6" id="KW-1185">Reference proteome</keyword>
<dbReference type="InterPro" id="IPR036427">
    <property type="entry name" value="Bromodomain-like_sf"/>
</dbReference>
<evidence type="ECO:0000256" key="3">
    <source>
        <dbReference type="SAM" id="MobiDB-lite"/>
    </source>
</evidence>
<feature type="compositionally biased region" description="Low complexity" evidence="3">
    <location>
        <begin position="328"/>
        <end position="345"/>
    </location>
</feature>
<feature type="domain" description="Bromo" evidence="4">
    <location>
        <begin position="61"/>
        <end position="131"/>
    </location>
</feature>
<dbReference type="Gene3D" id="1.10.20.10">
    <property type="entry name" value="Histone, subunit A"/>
    <property type="match status" value="1"/>
</dbReference>
<feature type="region of interest" description="Disordered" evidence="3">
    <location>
        <begin position="584"/>
        <end position="603"/>
    </location>
</feature>
<reference evidence="5 6" key="1">
    <citation type="submission" date="2024-02" db="EMBL/GenBank/DDBJ databases">
        <title>A draft genome for the cacao thread blight pathogen Marasmius crinis-equi.</title>
        <authorList>
            <person name="Cohen S.P."/>
            <person name="Baruah I.K."/>
            <person name="Amoako-Attah I."/>
            <person name="Bukari Y."/>
            <person name="Meinhardt L.W."/>
            <person name="Bailey B.A."/>
        </authorList>
    </citation>
    <scope>NUCLEOTIDE SEQUENCE [LARGE SCALE GENOMIC DNA]</scope>
    <source>
        <strain evidence="5 6">GH-76</strain>
    </source>
</reference>
<feature type="compositionally biased region" description="Low complexity" evidence="3">
    <location>
        <begin position="928"/>
        <end position="979"/>
    </location>
</feature>
<organism evidence="5 6">
    <name type="scientific">Marasmius crinis-equi</name>
    <dbReference type="NCBI Taxonomy" id="585013"/>
    <lineage>
        <taxon>Eukaryota</taxon>
        <taxon>Fungi</taxon>
        <taxon>Dikarya</taxon>
        <taxon>Basidiomycota</taxon>
        <taxon>Agaricomycotina</taxon>
        <taxon>Agaricomycetes</taxon>
        <taxon>Agaricomycetidae</taxon>
        <taxon>Agaricales</taxon>
        <taxon>Marasmiineae</taxon>
        <taxon>Marasmiaceae</taxon>
        <taxon>Marasmius</taxon>
    </lineage>
</organism>
<feature type="compositionally biased region" description="Polar residues" evidence="3">
    <location>
        <begin position="163"/>
        <end position="173"/>
    </location>
</feature>
<feature type="compositionally biased region" description="Polar residues" evidence="3">
    <location>
        <begin position="346"/>
        <end position="359"/>
    </location>
</feature>
<dbReference type="CDD" id="cd22927">
    <property type="entry name" value="HFD_SPT7"/>
    <property type="match status" value="1"/>
</dbReference>
<dbReference type="InterPro" id="IPR001487">
    <property type="entry name" value="Bromodomain"/>
</dbReference>